<name>A0A4R5PB63_9MYCO</name>
<gene>
    <name evidence="8" type="primary">rhtB</name>
    <name evidence="8" type="ORF">CCUG63697_02175</name>
    <name evidence="7" type="ORF">EJ571_08295</name>
</gene>
<evidence type="ECO:0000313" key="10">
    <source>
        <dbReference type="Proteomes" id="UP000295627"/>
    </source>
</evidence>
<feature type="transmembrane region" description="Helical" evidence="6">
    <location>
        <begin position="123"/>
        <end position="143"/>
    </location>
</feature>
<sequence>MIPAVTPAHLIGFAVVAYALIVIPGPSVLFTVGRSLSLGRRSGLVSVLGNTAGTAVFLVLTTAGLGALLAASSWALTAVKLAGAAYLIYLGVQAFRDRKSLVEALNARQPAAVGRQRVFRQGFLVGITNPKTALFFAAVLPQFADPSVGSVTAQIFEFGLVFVAMAMVSDSCWALLAASARDWFARSPRRLEAVGGAGGLMIVGLGAGVAISGTSS</sequence>
<keyword evidence="2" id="KW-1003">Cell membrane</keyword>
<dbReference type="RefSeq" id="WP_078333180.1">
    <property type="nucleotide sequence ID" value="NZ_MAFQ01000003.1"/>
</dbReference>
<feature type="transmembrane region" description="Helical" evidence="6">
    <location>
        <begin position="155"/>
        <end position="179"/>
    </location>
</feature>
<dbReference type="PANTHER" id="PTHR30086:SF20">
    <property type="entry name" value="ARGININE EXPORTER PROTEIN ARGO-RELATED"/>
    <property type="match status" value="1"/>
</dbReference>
<dbReference type="Proteomes" id="UP000295627">
    <property type="component" value="Unassembled WGS sequence"/>
</dbReference>
<feature type="transmembrane region" description="Helical" evidence="6">
    <location>
        <begin position="44"/>
        <end position="68"/>
    </location>
</feature>
<dbReference type="EMBL" id="RXLR01000014">
    <property type="protein sequence ID" value="TDH21957.1"/>
    <property type="molecule type" value="Genomic_DNA"/>
</dbReference>
<dbReference type="PANTHER" id="PTHR30086">
    <property type="entry name" value="ARGININE EXPORTER PROTEIN ARGO"/>
    <property type="match status" value="1"/>
</dbReference>
<evidence type="ECO:0000313" key="8">
    <source>
        <dbReference type="EMBL" id="TDZ50666.1"/>
    </source>
</evidence>
<reference evidence="9 10" key="2">
    <citation type="journal article" date="2019" name="Sci. Rep.">
        <title>Extended insight into the Mycobacterium chelonae-abscessus complex through whole genome sequencing of Mycobacterium salmoniphilum outbreak and Mycobacterium salmoniphilum-like strains.</title>
        <authorList>
            <person name="Behra P.R.K."/>
            <person name="Das S."/>
            <person name="Pettersson B.M.F."/>
            <person name="Shirreff L."/>
            <person name="DuCote T."/>
            <person name="Jacobsson K.G."/>
            <person name="Ennis D.G."/>
            <person name="Kirsebom L.A."/>
        </authorList>
    </citation>
    <scope>NUCLEOTIDE SEQUENCE [LARGE SCALE GENOMIC DNA]</scope>
    <source>
        <strain evidence="8 9">CCUG 63697</strain>
        <strain evidence="7 10">DSM 45524</strain>
    </source>
</reference>
<dbReference type="AlphaFoldDB" id="A0A4R5PB63"/>
<dbReference type="Proteomes" id="UP000295165">
    <property type="component" value="Unassembled WGS sequence"/>
</dbReference>
<dbReference type="InterPro" id="IPR001123">
    <property type="entry name" value="LeuE-type"/>
</dbReference>
<keyword evidence="3 6" id="KW-0812">Transmembrane</keyword>
<dbReference type="GO" id="GO:0005886">
    <property type="term" value="C:plasma membrane"/>
    <property type="evidence" value="ECO:0007669"/>
    <property type="project" value="UniProtKB-SubCell"/>
</dbReference>
<keyword evidence="4 6" id="KW-1133">Transmembrane helix</keyword>
<dbReference type="Pfam" id="PF01810">
    <property type="entry name" value="LysE"/>
    <property type="match status" value="1"/>
</dbReference>
<feature type="transmembrane region" description="Helical" evidence="6">
    <location>
        <begin position="191"/>
        <end position="211"/>
    </location>
</feature>
<dbReference type="GO" id="GO:0015171">
    <property type="term" value="F:amino acid transmembrane transporter activity"/>
    <property type="evidence" value="ECO:0007669"/>
    <property type="project" value="TreeGrafter"/>
</dbReference>
<evidence type="ECO:0000256" key="6">
    <source>
        <dbReference type="SAM" id="Phobius"/>
    </source>
</evidence>
<proteinExistence type="predicted"/>
<comment type="subcellular location">
    <subcellularLocation>
        <location evidence="1">Cell membrane</location>
        <topology evidence="1">Multi-pass membrane protein</topology>
    </subcellularLocation>
</comment>
<dbReference type="PIRSF" id="PIRSF006324">
    <property type="entry name" value="LeuE"/>
    <property type="match status" value="1"/>
</dbReference>
<evidence type="ECO:0000256" key="4">
    <source>
        <dbReference type="ARBA" id="ARBA00022989"/>
    </source>
</evidence>
<reference evidence="7" key="1">
    <citation type="submission" date="2018-12" db="EMBL/GenBank/DDBJ databases">
        <authorList>
            <person name="Behra P.R.K."/>
            <person name="Das S."/>
            <person name="Pettersson B.M.F."/>
            <person name="Shirreff L."/>
            <person name="Ducote T."/>
            <person name="Jacobsson K.-G."/>
            <person name="Ennis D.G."/>
            <person name="Kirsebom L.A."/>
        </authorList>
    </citation>
    <scope>NUCLEOTIDE SEQUENCE</scope>
    <source>
        <strain evidence="7">DSM 45524</strain>
    </source>
</reference>
<evidence type="ECO:0000256" key="3">
    <source>
        <dbReference type="ARBA" id="ARBA00022692"/>
    </source>
</evidence>
<feature type="transmembrane region" description="Helical" evidence="6">
    <location>
        <begin position="12"/>
        <end position="32"/>
    </location>
</feature>
<accession>A0A4R5PB63</accession>
<organism evidence="7 10">
    <name type="scientific">Mycobacteroides franklinii</name>
    <dbReference type="NCBI Taxonomy" id="948102"/>
    <lineage>
        <taxon>Bacteria</taxon>
        <taxon>Bacillati</taxon>
        <taxon>Actinomycetota</taxon>
        <taxon>Actinomycetes</taxon>
        <taxon>Mycobacteriales</taxon>
        <taxon>Mycobacteriaceae</taxon>
        <taxon>Mycobacteroides</taxon>
    </lineage>
</organism>
<evidence type="ECO:0000313" key="9">
    <source>
        <dbReference type="Proteomes" id="UP000295165"/>
    </source>
</evidence>
<feature type="transmembrane region" description="Helical" evidence="6">
    <location>
        <begin position="74"/>
        <end position="92"/>
    </location>
</feature>
<evidence type="ECO:0000256" key="5">
    <source>
        <dbReference type="ARBA" id="ARBA00023136"/>
    </source>
</evidence>
<evidence type="ECO:0000256" key="1">
    <source>
        <dbReference type="ARBA" id="ARBA00004651"/>
    </source>
</evidence>
<protein>
    <submittedName>
        <fullName evidence="8">Homoserine/homoserine lactone efflux protein</fullName>
    </submittedName>
    <submittedName>
        <fullName evidence="7">LysE family translocator</fullName>
    </submittedName>
</protein>
<dbReference type="EMBL" id="PECC01000027">
    <property type="protein sequence ID" value="TDZ50666.1"/>
    <property type="molecule type" value="Genomic_DNA"/>
</dbReference>
<keyword evidence="5 6" id="KW-0472">Membrane</keyword>
<keyword evidence="9" id="KW-1185">Reference proteome</keyword>
<comment type="caution">
    <text evidence="7">The sequence shown here is derived from an EMBL/GenBank/DDBJ whole genome shotgun (WGS) entry which is preliminary data.</text>
</comment>
<evidence type="ECO:0000256" key="2">
    <source>
        <dbReference type="ARBA" id="ARBA00022475"/>
    </source>
</evidence>
<evidence type="ECO:0000313" key="7">
    <source>
        <dbReference type="EMBL" id="TDH21957.1"/>
    </source>
</evidence>